<organism evidence="2 3">
    <name type="scientific">Leisingera methylohalidivorans DSM 14336</name>
    <dbReference type="NCBI Taxonomy" id="999552"/>
    <lineage>
        <taxon>Bacteria</taxon>
        <taxon>Pseudomonadati</taxon>
        <taxon>Pseudomonadota</taxon>
        <taxon>Alphaproteobacteria</taxon>
        <taxon>Rhodobacterales</taxon>
        <taxon>Roseobacteraceae</taxon>
        <taxon>Leisingera</taxon>
    </lineage>
</organism>
<dbReference type="RefSeq" id="WP_024090476.1">
    <property type="nucleotide sequence ID" value="NC_023135.1"/>
</dbReference>
<dbReference type="CDD" id="cd00093">
    <property type="entry name" value="HTH_XRE"/>
    <property type="match status" value="1"/>
</dbReference>
<keyword evidence="3" id="KW-1185">Reference proteome</keyword>
<name>V9VTX7_9RHOB</name>
<reference evidence="2 3" key="1">
    <citation type="submission" date="2013-09" db="EMBL/GenBank/DDBJ databases">
        <authorList>
            <consortium name="DOE Joint Genome Institute"/>
            <person name="Klenk H.-P."/>
            <person name="Huntemann M."/>
            <person name="Han J."/>
            <person name="Chen A."/>
            <person name="Kyrpides N."/>
            <person name="Mavromatis K."/>
            <person name="Markowitz V."/>
            <person name="Palaniappan K."/>
            <person name="Ivanova N."/>
            <person name="Schaumberg A."/>
            <person name="Pati A."/>
            <person name="Liolios K."/>
            <person name="Nordberg H.P."/>
            <person name="Cantor M.N."/>
            <person name="Hua S.X."/>
            <person name="Woyke T."/>
        </authorList>
    </citation>
    <scope>NUCLEOTIDE SEQUENCE [LARGE SCALE GENOMIC DNA]</scope>
    <source>
        <strain evidence="2 3">DSM 14336</strain>
    </source>
</reference>
<dbReference type="AlphaFoldDB" id="V9VTX7"/>
<feature type="domain" description="HTH cro/C1-type" evidence="1">
    <location>
        <begin position="47"/>
        <end position="77"/>
    </location>
</feature>
<dbReference type="InterPro" id="IPR010982">
    <property type="entry name" value="Lambda_DNA-bd_dom_sf"/>
</dbReference>
<dbReference type="OrthoDB" id="7862769at2"/>
<dbReference type="Pfam" id="PF01381">
    <property type="entry name" value="HTH_3"/>
    <property type="match status" value="1"/>
</dbReference>
<dbReference type="EMBL" id="CP006773">
    <property type="protein sequence ID" value="AHD01169.1"/>
    <property type="molecule type" value="Genomic_DNA"/>
</dbReference>
<dbReference type="GO" id="GO:0003677">
    <property type="term" value="F:DNA binding"/>
    <property type="evidence" value="ECO:0007669"/>
    <property type="project" value="UniProtKB-KW"/>
</dbReference>
<dbReference type="SMART" id="SM00530">
    <property type="entry name" value="HTH_XRE"/>
    <property type="match status" value="1"/>
</dbReference>
<gene>
    <name evidence="2" type="ORF">METH_11175</name>
</gene>
<accession>V9VTX7</accession>
<keyword evidence="2" id="KW-0238">DNA-binding</keyword>
<dbReference type="SUPFAM" id="SSF47413">
    <property type="entry name" value="lambda repressor-like DNA-binding domains"/>
    <property type="match status" value="1"/>
</dbReference>
<evidence type="ECO:0000313" key="3">
    <source>
        <dbReference type="Proteomes" id="UP000018780"/>
    </source>
</evidence>
<dbReference type="STRING" id="999552.METH_11175"/>
<sequence>MSKPGKNKSVSKSEGVEVWRKRLRQALDDRNLDYDKVSLESDSGAEYVSRVLSGRFNPTVGKLMKICEVANIDMAWLFSDDPSSESRSVVEKAADLSENDAELVSRLIKSARPR</sequence>
<proteinExistence type="predicted"/>
<dbReference type="KEGG" id="lmd:METH_11175"/>
<dbReference type="Gene3D" id="1.10.260.40">
    <property type="entry name" value="lambda repressor-like DNA-binding domains"/>
    <property type="match status" value="1"/>
</dbReference>
<dbReference type="HOGENOM" id="CLU_2318221_0_0_5"/>
<dbReference type="InterPro" id="IPR001387">
    <property type="entry name" value="Cro/C1-type_HTH"/>
</dbReference>
<dbReference type="PROSITE" id="PS50943">
    <property type="entry name" value="HTH_CROC1"/>
    <property type="match status" value="1"/>
</dbReference>
<protein>
    <submittedName>
        <fullName evidence="2">DNA-binding protein</fullName>
    </submittedName>
</protein>
<evidence type="ECO:0000259" key="1">
    <source>
        <dbReference type="PROSITE" id="PS50943"/>
    </source>
</evidence>
<evidence type="ECO:0000313" key="2">
    <source>
        <dbReference type="EMBL" id="AHD01169.1"/>
    </source>
</evidence>
<dbReference type="Proteomes" id="UP000018780">
    <property type="component" value="Chromosome"/>
</dbReference>